<name>A0A7Y3RM15_9PROT</name>
<evidence type="ECO:0000313" key="4">
    <source>
        <dbReference type="Proteomes" id="UP000536835"/>
    </source>
</evidence>
<keyword evidence="4" id="KW-1185">Reference proteome</keyword>
<evidence type="ECO:0000313" key="3">
    <source>
        <dbReference type="EMBL" id="NNU16031.1"/>
    </source>
</evidence>
<evidence type="ECO:0000256" key="1">
    <source>
        <dbReference type="SAM" id="MobiDB-lite"/>
    </source>
</evidence>
<feature type="signal peptide" evidence="2">
    <location>
        <begin position="1"/>
        <end position="22"/>
    </location>
</feature>
<dbReference type="EMBL" id="JABFCX010000002">
    <property type="protein sequence ID" value="NNU16031.1"/>
    <property type="molecule type" value="Genomic_DNA"/>
</dbReference>
<gene>
    <name evidence="3" type="ORF">HK107_06820</name>
</gene>
<evidence type="ECO:0008006" key="5">
    <source>
        <dbReference type="Google" id="ProtNLM"/>
    </source>
</evidence>
<organism evidence="3 4">
    <name type="scientific">Parvularcula mediterranea</name>
    <dbReference type="NCBI Taxonomy" id="2732508"/>
    <lineage>
        <taxon>Bacteria</taxon>
        <taxon>Pseudomonadati</taxon>
        <taxon>Pseudomonadota</taxon>
        <taxon>Alphaproteobacteria</taxon>
        <taxon>Parvularculales</taxon>
        <taxon>Parvularculaceae</taxon>
        <taxon>Parvularcula</taxon>
    </lineage>
</organism>
<evidence type="ECO:0000256" key="2">
    <source>
        <dbReference type="SAM" id="SignalP"/>
    </source>
</evidence>
<dbReference type="RefSeq" id="WP_173197930.1">
    <property type="nucleotide sequence ID" value="NZ_JABFCX010000002.1"/>
</dbReference>
<accession>A0A7Y3RM15</accession>
<comment type="caution">
    <text evidence="3">The sequence shown here is derived from an EMBL/GenBank/DDBJ whole genome shotgun (WGS) entry which is preliminary data.</text>
</comment>
<sequence length="318" mass="35705">MPQSLLLAIVAVLSAAIGASLTAVVMEQPPSATGGARDAAMLGASDRGPGTDGPTADASVQFEIAEELAEDEDAPSRSVCLASFSEEERRLLRRAERSRERNGYHQTITSLRREKKFDEAVEHALARWDEPAKDERTARRYRHDVIRALAQLRNESPRADRELERIQNDHASEYAMYGEREAFELAYSAATHRDDGPVVLDLIRSASGFGDSAPAARAVRRHLDVVLEAHDAGRLLEELERPQDLSIDLVQSASNTRQQIAQYRGNRRAIENQRDYWARRYNRLERMASLLEGSGRAEEAAKVREHLSEFREMTDELL</sequence>
<protein>
    <recommendedName>
        <fullName evidence="5">Secreted protein</fullName>
    </recommendedName>
</protein>
<keyword evidence="2" id="KW-0732">Signal</keyword>
<proteinExistence type="predicted"/>
<dbReference type="Proteomes" id="UP000536835">
    <property type="component" value="Unassembled WGS sequence"/>
</dbReference>
<dbReference type="AlphaFoldDB" id="A0A7Y3RM15"/>
<feature type="region of interest" description="Disordered" evidence="1">
    <location>
        <begin position="30"/>
        <end position="56"/>
    </location>
</feature>
<reference evidence="3 4" key="1">
    <citation type="submission" date="2020-05" db="EMBL/GenBank/DDBJ databases">
        <title>Parvularcula mediterraneae sp. nov., isolated from polypropylene straw from shallow seawater of the seashore of Laganas in Zakynthos island, Greece.</title>
        <authorList>
            <person name="Szabo I."/>
            <person name="Al-Omari J."/>
            <person name="Rado J."/>
            <person name="Szerdahelyi G.S."/>
        </authorList>
    </citation>
    <scope>NUCLEOTIDE SEQUENCE [LARGE SCALE GENOMIC DNA]</scope>
    <source>
        <strain evidence="3 4">ZS-1/3</strain>
    </source>
</reference>
<feature type="chain" id="PRO_5031459138" description="Secreted protein" evidence="2">
    <location>
        <begin position="23"/>
        <end position="318"/>
    </location>
</feature>